<dbReference type="AlphaFoldDB" id="A0A9J6P337"/>
<keyword evidence="3" id="KW-1185">Reference proteome</keyword>
<reference evidence="2" key="1">
    <citation type="journal article" date="2021" name="mSystems">
        <title>Bacteria and Archaea Synergistically Convert Glycine Betaine to Biogenic Methane in the Formosa Cold Seep of the South China Sea.</title>
        <authorList>
            <person name="Li L."/>
            <person name="Zhang W."/>
            <person name="Zhang S."/>
            <person name="Song L."/>
            <person name="Sun Q."/>
            <person name="Zhang H."/>
            <person name="Xiang H."/>
            <person name="Dong X."/>
        </authorList>
    </citation>
    <scope>NUCLEOTIDE SEQUENCE</scope>
    <source>
        <strain evidence="2">ZWT</strain>
    </source>
</reference>
<evidence type="ECO:0000313" key="3">
    <source>
        <dbReference type="Proteomes" id="UP001056429"/>
    </source>
</evidence>
<dbReference type="Pfam" id="PF03009">
    <property type="entry name" value="GDPD"/>
    <property type="match status" value="1"/>
</dbReference>
<sequence>MTKIFAHRGYSGKYPENTLKSFKKAIDYGAQGIETDVQMSRDGELILIHDEKIDRTSNGTGYVFNMSYNELLELDFGEWKRKKFRGEKIPKLSELLELVQDKNIELNLEIKNNIIHYPNIEEKIITLISDFQMEDRVIISSFNHESVLKCKSINKKIRCGPLTYSNLINPHKYINEYKFDTFHPMYRSLDSEKIQVLKNNGTPIYTYTVDIKEEMNFLIKNGIEGIITNEIEIALSCLINQ</sequence>
<protein>
    <submittedName>
        <fullName evidence="2">Glycerophosphodiester phosphodiesterase</fullName>
    </submittedName>
</protein>
<dbReference type="Proteomes" id="UP001056429">
    <property type="component" value="Unassembled WGS sequence"/>
</dbReference>
<evidence type="ECO:0000313" key="2">
    <source>
        <dbReference type="EMBL" id="MCM1991047.1"/>
    </source>
</evidence>
<name>A0A9J6P337_9CLOT</name>
<feature type="domain" description="GP-PDE" evidence="1">
    <location>
        <begin position="2"/>
        <end position="238"/>
    </location>
</feature>
<dbReference type="InterPro" id="IPR017946">
    <property type="entry name" value="PLC-like_Pdiesterase_TIM-brl"/>
</dbReference>
<dbReference type="EMBL" id="JAGSOJ010000003">
    <property type="protein sequence ID" value="MCM1991047.1"/>
    <property type="molecule type" value="Genomic_DNA"/>
</dbReference>
<proteinExistence type="predicted"/>
<accession>A0A9J6P337</accession>
<dbReference type="GO" id="GO:0008081">
    <property type="term" value="F:phosphoric diester hydrolase activity"/>
    <property type="evidence" value="ECO:0007669"/>
    <property type="project" value="InterPro"/>
</dbReference>
<dbReference type="SUPFAM" id="SSF51695">
    <property type="entry name" value="PLC-like phosphodiesterases"/>
    <property type="match status" value="1"/>
</dbReference>
<organism evidence="2 3">
    <name type="scientific">Oceanirhabdus seepicola</name>
    <dbReference type="NCBI Taxonomy" id="2828781"/>
    <lineage>
        <taxon>Bacteria</taxon>
        <taxon>Bacillati</taxon>
        <taxon>Bacillota</taxon>
        <taxon>Clostridia</taxon>
        <taxon>Eubacteriales</taxon>
        <taxon>Clostridiaceae</taxon>
        <taxon>Oceanirhabdus</taxon>
    </lineage>
</organism>
<dbReference type="Gene3D" id="3.20.20.190">
    <property type="entry name" value="Phosphatidylinositol (PI) phosphodiesterase"/>
    <property type="match status" value="1"/>
</dbReference>
<gene>
    <name evidence="2" type="ORF">KDK92_15045</name>
</gene>
<comment type="caution">
    <text evidence="2">The sequence shown here is derived from an EMBL/GenBank/DDBJ whole genome shotgun (WGS) entry which is preliminary data.</text>
</comment>
<dbReference type="PANTHER" id="PTHR46211">
    <property type="entry name" value="GLYCEROPHOSPHORYL DIESTER PHOSPHODIESTERASE"/>
    <property type="match status" value="1"/>
</dbReference>
<dbReference type="CDD" id="cd08563">
    <property type="entry name" value="GDPD_TtGDE_like"/>
    <property type="match status" value="1"/>
</dbReference>
<dbReference type="RefSeq" id="WP_250860153.1">
    <property type="nucleotide sequence ID" value="NZ_JAGSOJ010000003.1"/>
</dbReference>
<dbReference type="PANTHER" id="PTHR46211:SF1">
    <property type="entry name" value="GLYCEROPHOSPHODIESTER PHOSPHODIESTERASE, CYTOPLASMIC"/>
    <property type="match status" value="1"/>
</dbReference>
<dbReference type="PROSITE" id="PS51704">
    <property type="entry name" value="GP_PDE"/>
    <property type="match status" value="1"/>
</dbReference>
<evidence type="ECO:0000259" key="1">
    <source>
        <dbReference type="PROSITE" id="PS51704"/>
    </source>
</evidence>
<reference evidence="2" key="2">
    <citation type="submission" date="2021-04" db="EMBL/GenBank/DDBJ databases">
        <authorList>
            <person name="Dong X."/>
        </authorList>
    </citation>
    <scope>NUCLEOTIDE SEQUENCE</scope>
    <source>
        <strain evidence="2">ZWT</strain>
    </source>
</reference>
<dbReference type="GO" id="GO:0006629">
    <property type="term" value="P:lipid metabolic process"/>
    <property type="evidence" value="ECO:0007669"/>
    <property type="project" value="InterPro"/>
</dbReference>
<dbReference type="InterPro" id="IPR030395">
    <property type="entry name" value="GP_PDE_dom"/>
</dbReference>